<dbReference type="Pfam" id="PF02397">
    <property type="entry name" value="Bac_transf"/>
    <property type="match status" value="1"/>
</dbReference>
<organism evidence="9 10">
    <name type="scientific">Rhodococcus gannanensis</name>
    <dbReference type="NCBI Taxonomy" id="1960308"/>
    <lineage>
        <taxon>Bacteria</taxon>
        <taxon>Bacillati</taxon>
        <taxon>Actinomycetota</taxon>
        <taxon>Actinomycetes</taxon>
        <taxon>Mycobacteriales</taxon>
        <taxon>Nocardiaceae</taxon>
        <taxon>Rhodococcus</taxon>
    </lineage>
</organism>
<evidence type="ECO:0000256" key="1">
    <source>
        <dbReference type="ARBA" id="ARBA00004141"/>
    </source>
</evidence>
<protein>
    <submittedName>
        <fullName evidence="9">Sugar transferase</fullName>
        <ecNumber evidence="9">2.7.8.-</ecNumber>
    </submittedName>
</protein>
<name>A0ABW4NXE3_9NOCA</name>
<dbReference type="PANTHER" id="PTHR30576">
    <property type="entry name" value="COLANIC BIOSYNTHESIS UDP-GLUCOSE LIPID CARRIER TRANSFERASE"/>
    <property type="match status" value="1"/>
</dbReference>
<proteinExistence type="inferred from homology"/>
<keyword evidence="3 9" id="KW-0808">Transferase</keyword>
<keyword evidence="4 7" id="KW-0812">Transmembrane</keyword>
<feature type="transmembrane region" description="Helical" evidence="7">
    <location>
        <begin position="45"/>
        <end position="63"/>
    </location>
</feature>
<evidence type="ECO:0000256" key="7">
    <source>
        <dbReference type="SAM" id="Phobius"/>
    </source>
</evidence>
<evidence type="ECO:0000256" key="3">
    <source>
        <dbReference type="ARBA" id="ARBA00022679"/>
    </source>
</evidence>
<evidence type="ECO:0000313" key="10">
    <source>
        <dbReference type="Proteomes" id="UP001597286"/>
    </source>
</evidence>
<dbReference type="RefSeq" id="WP_378483418.1">
    <property type="nucleotide sequence ID" value="NZ_JBHUFB010000002.1"/>
</dbReference>
<feature type="transmembrane region" description="Helical" evidence="7">
    <location>
        <begin position="121"/>
        <end position="138"/>
    </location>
</feature>
<dbReference type="EC" id="2.7.8.-" evidence="9"/>
<dbReference type="EMBL" id="JBHUFB010000002">
    <property type="protein sequence ID" value="MFD1810860.1"/>
    <property type="molecule type" value="Genomic_DNA"/>
</dbReference>
<reference evidence="10" key="1">
    <citation type="journal article" date="2019" name="Int. J. Syst. Evol. Microbiol.">
        <title>The Global Catalogue of Microorganisms (GCM) 10K type strain sequencing project: providing services to taxonomists for standard genome sequencing and annotation.</title>
        <authorList>
            <consortium name="The Broad Institute Genomics Platform"/>
            <consortium name="The Broad Institute Genome Sequencing Center for Infectious Disease"/>
            <person name="Wu L."/>
            <person name="Ma J."/>
        </authorList>
    </citation>
    <scope>NUCLEOTIDE SEQUENCE [LARGE SCALE GENOMIC DNA]</scope>
    <source>
        <strain evidence="10">DT72</strain>
    </source>
</reference>
<dbReference type="InterPro" id="IPR017475">
    <property type="entry name" value="EPS_sugar_tfrase"/>
</dbReference>
<sequence>MKVVAGKADWGSEAAATERVSRTPALVDDRSGNTRWAWQRAYARWLFWTDGLIVLAAVVLAHVVRFGESDLLAVGTVSESNYVVVSACLVVAWTATLAMFRTRSRRVIGSGYDEYQRVVSGTLWMFGAVAIVALVVKLDLARGYLAIALPVGLLALLLSRWLWRRVVTHRRRRGAYQTSVLVVGGERAVRLMTRTFQRGVSDGYRVVGVCVPRYAGAVGQHMEVDGNRVAIYGDEGSVVPALAASGADTVVVTATETLGHEGIRDLVWELEPYAADLVVATGVVDVSGPRMEMRPVAGLPLIHLEKPSYHGAKRSGKRIFDLVFSGLALLVLAPLFALVALAIKIDSKGPVFYRSERIGLDGKPFGMIKFRSMVTDADKQVDTLIARNEGAGLLFKMRDDPRVTRVGRTIRRFSIDELPQFVNVLRREMSVVGPRPPLRREVENYDGVIRRRLLVRPGVTGLWQVSGRSDLSWGESVRLDLAYVDNWSMVSDVLIIAKTIKAVVGSDGAY</sequence>
<dbReference type="GO" id="GO:0016740">
    <property type="term" value="F:transferase activity"/>
    <property type="evidence" value="ECO:0007669"/>
    <property type="project" value="UniProtKB-KW"/>
</dbReference>
<evidence type="ECO:0000256" key="5">
    <source>
        <dbReference type="ARBA" id="ARBA00022989"/>
    </source>
</evidence>
<dbReference type="Proteomes" id="UP001597286">
    <property type="component" value="Unassembled WGS sequence"/>
</dbReference>
<gene>
    <name evidence="9" type="ORF">ACFSJG_01420</name>
</gene>
<comment type="similarity">
    <text evidence="2">Belongs to the bacterial sugar transferase family.</text>
</comment>
<evidence type="ECO:0000256" key="6">
    <source>
        <dbReference type="ARBA" id="ARBA00023136"/>
    </source>
</evidence>
<dbReference type="PANTHER" id="PTHR30576:SF10">
    <property type="entry name" value="SLL5057 PROTEIN"/>
    <property type="match status" value="1"/>
</dbReference>
<keyword evidence="5 7" id="KW-1133">Transmembrane helix</keyword>
<evidence type="ECO:0000256" key="2">
    <source>
        <dbReference type="ARBA" id="ARBA00006464"/>
    </source>
</evidence>
<evidence type="ECO:0000259" key="8">
    <source>
        <dbReference type="Pfam" id="PF02397"/>
    </source>
</evidence>
<evidence type="ECO:0000256" key="4">
    <source>
        <dbReference type="ARBA" id="ARBA00022692"/>
    </source>
</evidence>
<comment type="subcellular location">
    <subcellularLocation>
        <location evidence="1">Membrane</location>
        <topology evidence="1">Multi-pass membrane protein</topology>
    </subcellularLocation>
</comment>
<feature type="domain" description="Bacterial sugar transferase" evidence="8">
    <location>
        <begin position="317"/>
        <end position="504"/>
    </location>
</feature>
<feature type="transmembrane region" description="Helical" evidence="7">
    <location>
        <begin position="144"/>
        <end position="163"/>
    </location>
</feature>
<accession>A0ABW4NXE3</accession>
<dbReference type="Pfam" id="PF13727">
    <property type="entry name" value="CoA_binding_3"/>
    <property type="match status" value="1"/>
</dbReference>
<dbReference type="NCBIfam" id="TIGR03025">
    <property type="entry name" value="EPS_sugtrans"/>
    <property type="match status" value="1"/>
</dbReference>
<feature type="transmembrane region" description="Helical" evidence="7">
    <location>
        <begin position="322"/>
        <end position="343"/>
    </location>
</feature>
<feature type="transmembrane region" description="Helical" evidence="7">
    <location>
        <begin position="83"/>
        <end position="100"/>
    </location>
</feature>
<keyword evidence="10" id="KW-1185">Reference proteome</keyword>
<evidence type="ECO:0000313" key="9">
    <source>
        <dbReference type="EMBL" id="MFD1810860.1"/>
    </source>
</evidence>
<dbReference type="InterPro" id="IPR003362">
    <property type="entry name" value="Bact_transf"/>
</dbReference>
<keyword evidence="6 7" id="KW-0472">Membrane</keyword>
<comment type="caution">
    <text evidence="9">The sequence shown here is derived from an EMBL/GenBank/DDBJ whole genome shotgun (WGS) entry which is preliminary data.</text>
</comment>